<dbReference type="InterPro" id="IPR006944">
    <property type="entry name" value="Phage/GTA_portal"/>
</dbReference>
<protein>
    <submittedName>
        <fullName evidence="1">Putative capsid portal protein</fullName>
    </submittedName>
</protein>
<dbReference type="EMBL" id="LFTY01000001">
    <property type="protein sequence ID" value="KMW60781.1"/>
    <property type="molecule type" value="Genomic_DNA"/>
</dbReference>
<dbReference type="OrthoDB" id="5449776at2"/>
<dbReference type="RefSeq" id="WP_049641817.1">
    <property type="nucleotide sequence ID" value="NZ_LFTY01000001.1"/>
</dbReference>
<dbReference type="AlphaFoldDB" id="A0A0J9EDT4"/>
<evidence type="ECO:0000313" key="1">
    <source>
        <dbReference type="EMBL" id="KMW60781.1"/>
    </source>
</evidence>
<comment type="caution">
    <text evidence="1">The sequence shown here is derived from an EMBL/GenBank/DDBJ whole genome shotgun (WGS) entry which is preliminary data.</text>
</comment>
<evidence type="ECO:0000313" key="2">
    <source>
        <dbReference type="Proteomes" id="UP000037178"/>
    </source>
</evidence>
<keyword evidence="2" id="KW-1185">Reference proteome</keyword>
<dbReference type="Pfam" id="PF04860">
    <property type="entry name" value="Phage_portal"/>
    <property type="match status" value="1"/>
</dbReference>
<proteinExistence type="predicted"/>
<dbReference type="Proteomes" id="UP000037178">
    <property type="component" value="Unassembled WGS sequence"/>
</dbReference>
<name>A0A0J9EDT4_9RHOB</name>
<dbReference type="STRING" id="1675527.AIOL_000946"/>
<organism evidence="1 2">
    <name type="scientific">Candidatus Rhodobacter oscarellae</name>
    <dbReference type="NCBI Taxonomy" id="1675527"/>
    <lineage>
        <taxon>Bacteria</taxon>
        <taxon>Pseudomonadati</taxon>
        <taxon>Pseudomonadota</taxon>
        <taxon>Alphaproteobacteria</taxon>
        <taxon>Rhodobacterales</taxon>
        <taxon>Rhodobacter group</taxon>
        <taxon>Rhodobacter</taxon>
    </lineage>
</organism>
<reference evidence="1 2" key="1">
    <citation type="submission" date="2015-06" db="EMBL/GenBank/DDBJ databases">
        <title>Draft genome sequence of an Alphaproteobacteria species associated to the Mediterranean sponge Oscarella lobularis.</title>
        <authorList>
            <person name="Jourda C."/>
            <person name="Santini S."/>
            <person name="Claverie J.-M."/>
        </authorList>
    </citation>
    <scope>NUCLEOTIDE SEQUENCE [LARGE SCALE GENOMIC DNA]</scope>
    <source>
        <strain evidence="1">IGS</strain>
    </source>
</reference>
<sequence>MSKDDTPPAGSEKETQSTAEAVTISVHKSEIDGLLTSRAEVGLDGEFLWPIPVRNLAALYRASAEHSRAIHVKAEGAFGGGLLGEADRIEELCDTGATELFMLLDLDLGTYGNAFLQVIRSSDGERIIALRRLPAITMSRFRDGYLQRIGKPNGDTRKVTFTAREIIHLREPCPMGRRYALPTWIGAEGMLELALAATRYNASFFKNNAIPEYAITFKGLTPSAAQKKAIQDFFRNEHQGLDNAHRTLVMTTGEEGEIDIKRLTAEVKDGDFLKLIDAARDRIPVAHGTPPRVLGIMTAGQLGGGGEVTGQLFTFEHLTLKPKRRRMLDQLRPLLKELGLKPGNAEATLGAGEIAFRPLDLTPPGDDAKDLPGLVSAGIITAEEARVLMPALANSAQSGSAASGAPIERSAPSGSIDALVALLARS</sequence>
<gene>
    <name evidence="1" type="ORF">AIOL_000946</name>
</gene>
<dbReference type="PATRIC" id="fig|1675527.3.peg.1007"/>
<accession>A0A0J9EDT4</accession>